<evidence type="ECO:0000259" key="3">
    <source>
        <dbReference type="Pfam" id="PF13386"/>
    </source>
</evidence>
<dbReference type="GO" id="GO:0006824">
    <property type="term" value="P:cobalt ion transport"/>
    <property type="evidence" value="ECO:0007669"/>
    <property type="project" value="UniProtKB-KW"/>
</dbReference>
<dbReference type="GO" id="GO:0005886">
    <property type="term" value="C:plasma membrane"/>
    <property type="evidence" value="ECO:0007669"/>
    <property type="project" value="UniProtKB-SubCell"/>
</dbReference>
<dbReference type="Proteomes" id="UP000184694">
    <property type="component" value="Unassembled WGS sequence"/>
</dbReference>
<name>A0A1N6H200_9BACT</name>
<keyword evidence="5" id="KW-1185">Reference proteome</keyword>
<dbReference type="GO" id="GO:0010045">
    <property type="term" value="P:response to nickel cation"/>
    <property type="evidence" value="ECO:0007669"/>
    <property type="project" value="TreeGrafter"/>
</dbReference>
<feature type="transmembrane region" description="Helical" evidence="2">
    <location>
        <begin position="262"/>
        <end position="285"/>
    </location>
</feature>
<keyword evidence="2" id="KW-0472">Membrane</keyword>
<feature type="compositionally biased region" description="Basic residues" evidence="1">
    <location>
        <begin position="117"/>
        <end position="136"/>
    </location>
</feature>
<evidence type="ECO:0000313" key="4">
    <source>
        <dbReference type="EMBL" id="SIO13722.1"/>
    </source>
</evidence>
<dbReference type="OrthoDB" id="5455216at2"/>
<dbReference type="EMBL" id="FSRG01000005">
    <property type="protein sequence ID" value="SIO13722.1"/>
    <property type="molecule type" value="Genomic_DNA"/>
</dbReference>
<dbReference type="PANTHER" id="PTHR40659:SF1">
    <property type="entry name" value="NICKEL_COBALT EFFLUX SYSTEM RCNA"/>
    <property type="match status" value="1"/>
</dbReference>
<dbReference type="GO" id="GO:0015099">
    <property type="term" value="F:nickel cation transmembrane transporter activity"/>
    <property type="evidence" value="ECO:0007669"/>
    <property type="project" value="TreeGrafter"/>
</dbReference>
<protein>
    <submittedName>
        <fullName evidence="4">Cytochrome C biogenesis protein transmembrane region</fullName>
    </submittedName>
</protein>
<gene>
    <name evidence="4" type="ORF">SAMN02745161_1954</name>
</gene>
<dbReference type="RefSeq" id="WP_074216739.1">
    <property type="nucleotide sequence ID" value="NZ_FSRG01000005.1"/>
</dbReference>
<dbReference type="PANTHER" id="PTHR40659">
    <property type="entry name" value="NICKEL/COBALT EFFLUX SYSTEM RCNA"/>
    <property type="match status" value="1"/>
</dbReference>
<evidence type="ECO:0000256" key="1">
    <source>
        <dbReference type="SAM" id="MobiDB-lite"/>
    </source>
</evidence>
<feature type="region of interest" description="Disordered" evidence="1">
    <location>
        <begin position="109"/>
        <end position="139"/>
    </location>
</feature>
<reference evidence="5" key="1">
    <citation type="submission" date="2016-11" db="EMBL/GenBank/DDBJ databases">
        <authorList>
            <person name="Varghese N."/>
            <person name="Submissions S."/>
        </authorList>
    </citation>
    <scope>NUCLEOTIDE SEQUENCE [LARGE SCALE GENOMIC DNA]</scope>
    <source>
        <strain evidence="5">DSM 17456</strain>
    </source>
</reference>
<evidence type="ECO:0000256" key="2">
    <source>
        <dbReference type="SAM" id="Phobius"/>
    </source>
</evidence>
<dbReference type="InterPro" id="IPR039447">
    <property type="entry name" value="UreH-like_TM_dom"/>
</dbReference>
<proteinExistence type="predicted"/>
<accession>A0A1N6H200</accession>
<sequence length="324" mass="34821">MLFDSVFIMALQSALVLGFIHGVNPCGHSWLVLAPFTYGAKSGKHVFSLTSGFILGTTIACITIGISLGSISLAIPASFKTFVNIGTAGILILLGLILIIKPHLLHSHDHEHEHGHSHSHSHEHHAHNHHDHHHHHAENCCGHHAPGDPACCNSQHDTKLKPLIIGNTAVAEEPAYTLGQPIGAVSTNQSNFTLGQTISQTKNEHGHSHHRGCGCSSSTKITKVTFWGLTVFGFINMIVPCPTVAIMYTYGLDSGSILKSTLVFLSYAIGTGLTLSAVIFAIYKATNALNALNKPWIEPLVMRTAGVLTIVFAVYSYLADTNMI</sequence>
<feature type="transmembrane region" description="Helical" evidence="2">
    <location>
        <begin position="300"/>
        <end position="318"/>
    </location>
</feature>
<keyword evidence="2" id="KW-1133">Transmembrane helix</keyword>
<feature type="transmembrane region" description="Helical" evidence="2">
    <location>
        <begin position="226"/>
        <end position="250"/>
    </location>
</feature>
<dbReference type="STRING" id="1121457.SAMN02745161_1954"/>
<dbReference type="AlphaFoldDB" id="A0A1N6H200"/>
<dbReference type="GO" id="GO:0046583">
    <property type="term" value="F:monoatomic cation efflux transmembrane transporter activity"/>
    <property type="evidence" value="ECO:0007669"/>
    <property type="project" value="TreeGrafter"/>
</dbReference>
<keyword evidence="2 4" id="KW-0812">Transmembrane</keyword>
<dbReference type="InterPro" id="IPR051224">
    <property type="entry name" value="NiCoT_RcnA"/>
</dbReference>
<feature type="transmembrane region" description="Helical" evidence="2">
    <location>
        <begin position="46"/>
        <end position="69"/>
    </location>
</feature>
<dbReference type="GO" id="GO:0032025">
    <property type="term" value="P:response to cobalt ion"/>
    <property type="evidence" value="ECO:0007669"/>
    <property type="project" value="TreeGrafter"/>
</dbReference>
<organism evidence="4 5">
    <name type="scientific">Halodesulfovibrio marinisediminis DSM 17456</name>
    <dbReference type="NCBI Taxonomy" id="1121457"/>
    <lineage>
        <taxon>Bacteria</taxon>
        <taxon>Pseudomonadati</taxon>
        <taxon>Thermodesulfobacteriota</taxon>
        <taxon>Desulfovibrionia</taxon>
        <taxon>Desulfovibrionales</taxon>
        <taxon>Desulfovibrionaceae</taxon>
        <taxon>Halodesulfovibrio</taxon>
    </lineage>
</organism>
<feature type="transmembrane region" description="Helical" evidence="2">
    <location>
        <begin position="81"/>
        <end position="100"/>
    </location>
</feature>
<feature type="domain" description="Urease accessory protein UreH-like transmembrane" evidence="3">
    <location>
        <begin position="219"/>
        <end position="315"/>
    </location>
</feature>
<dbReference type="Pfam" id="PF13386">
    <property type="entry name" value="DsbD_2"/>
    <property type="match status" value="1"/>
</dbReference>
<evidence type="ECO:0000313" key="5">
    <source>
        <dbReference type="Proteomes" id="UP000184694"/>
    </source>
</evidence>